<dbReference type="EMBL" id="GG666491">
    <property type="protein sequence ID" value="EEN63539.1"/>
    <property type="molecule type" value="Genomic_DNA"/>
</dbReference>
<feature type="region of interest" description="Disordered" evidence="1">
    <location>
        <begin position="124"/>
        <end position="193"/>
    </location>
</feature>
<accession>C3Y870</accession>
<dbReference type="AlphaFoldDB" id="C3Y870"/>
<protein>
    <submittedName>
        <fullName evidence="2">Uncharacterized protein</fullName>
    </submittedName>
</protein>
<name>C3Y870_BRAFL</name>
<reference evidence="2" key="1">
    <citation type="journal article" date="2008" name="Nature">
        <title>The amphioxus genome and the evolution of the chordate karyotype.</title>
        <authorList>
            <consortium name="US DOE Joint Genome Institute (JGI-PGF)"/>
            <person name="Putnam N.H."/>
            <person name="Butts T."/>
            <person name="Ferrier D.E.K."/>
            <person name="Furlong R.F."/>
            <person name="Hellsten U."/>
            <person name="Kawashima T."/>
            <person name="Robinson-Rechavi M."/>
            <person name="Shoguchi E."/>
            <person name="Terry A."/>
            <person name="Yu J.-K."/>
            <person name="Benito-Gutierrez E.L."/>
            <person name="Dubchak I."/>
            <person name="Garcia-Fernandez J."/>
            <person name="Gibson-Brown J.J."/>
            <person name="Grigoriev I.V."/>
            <person name="Horton A.C."/>
            <person name="de Jong P.J."/>
            <person name="Jurka J."/>
            <person name="Kapitonov V.V."/>
            <person name="Kohara Y."/>
            <person name="Kuroki Y."/>
            <person name="Lindquist E."/>
            <person name="Lucas S."/>
            <person name="Osoegawa K."/>
            <person name="Pennacchio L.A."/>
            <person name="Salamov A.A."/>
            <person name="Satou Y."/>
            <person name="Sauka-Spengler T."/>
            <person name="Schmutz J."/>
            <person name="Shin-I T."/>
            <person name="Toyoda A."/>
            <person name="Bronner-Fraser M."/>
            <person name="Fujiyama A."/>
            <person name="Holland L.Z."/>
            <person name="Holland P.W.H."/>
            <person name="Satoh N."/>
            <person name="Rokhsar D.S."/>
        </authorList>
    </citation>
    <scope>NUCLEOTIDE SEQUENCE [LARGE SCALE GENOMIC DNA]</scope>
    <source>
        <strain evidence="2">S238N-H82</strain>
        <tissue evidence="2">Testes</tissue>
    </source>
</reference>
<sequence length="239" mass="26497">MGEGSTKVTTREALLAAMDSWLLSKEQEDVSRLDGEPSRSVSAIPIRQEPKGQETGCGAEINNAEFSRRDVDCCCSLLVHKDMTAALQVKISESIKRECNTMAAGSILGKGTMDKHLSQWRKCKRLSPKNSQSHNYKTSPRGTGRSHKKTCSKTPKRARTSTRRKSYSRKTQARNRKTCRPTTPPPVSPPGIDQDLGIDFTLEVESPTDNGRGNFFELATNFPVLRRSMLPIPTSCARN</sequence>
<feature type="compositionally biased region" description="Basic residues" evidence="1">
    <location>
        <begin position="144"/>
        <end position="179"/>
    </location>
</feature>
<evidence type="ECO:0000256" key="1">
    <source>
        <dbReference type="SAM" id="MobiDB-lite"/>
    </source>
</evidence>
<evidence type="ECO:0000313" key="2">
    <source>
        <dbReference type="EMBL" id="EEN63539.1"/>
    </source>
</evidence>
<proteinExistence type="predicted"/>
<feature type="compositionally biased region" description="Polar residues" evidence="1">
    <location>
        <begin position="128"/>
        <end position="141"/>
    </location>
</feature>
<gene>
    <name evidence="2" type="ORF">BRAFLDRAFT_106477</name>
</gene>
<dbReference type="InParanoid" id="C3Y870"/>
<organism>
    <name type="scientific">Branchiostoma floridae</name>
    <name type="common">Florida lancelet</name>
    <name type="synonym">Amphioxus</name>
    <dbReference type="NCBI Taxonomy" id="7739"/>
    <lineage>
        <taxon>Eukaryota</taxon>
        <taxon>Metazoa</taxon>
        <taxon>Chordata</taxon>
        <taxon>Cephalochordata</taxon>
        <taxon>Leptocardii</taxon>
        <taxon>Amphioxiformes</taxon>
        <taxon>Branchiostomatidae</taxon>
        <taxon>Branchiostoma</taxon>
    </lineage>
</organism>